<protein>
    <submittedName>
        <fullName evidence="1">Uncharacterized protein</fullName>
    </submittedName>
</protein>
<sequence>VQVPVSSEAGQFRAVQCFTAVQFFGLVNFAAGRFKCQSVLKLVSFRPSQFITGQFKTGHF</sequence>
<feature type="non-terminal residue" evidence="1">
    <location>
        <position position="1"/>
    </location>
</feature>
<organism evidence="1">
    <name type="scientific">Arion vulgaris</name>
    <dbReference type="NCBI Taxonomy" id="1028688"/>
    <lineage>
        <taxon>Eukaryota</taxon>
        <taxon>Metazoa</taxon>
        <taxon>Spiralia</taxon>
        <taxon>Lophotrochozoa</taxon>
        <taxon>Mollusca</taxon>
        <taxon>Gastropoda</taxon>
        <taxon>Heterobranchia</taxon>
        <taxon>Euthyneura</taxon>
        <taxon>Panpulmonata</taxon>
        <taxon>Eupulmonata</taxon>
        <taxon>Stylommatophora</taxon>
        <taxon>Helicina</taxon>
        <taxon>Arionoidea</taxon>
        <taxon>Arionidae</taxon>
        <taxon>Arion</taxon>
    </lineage>
</organism>
<reference evidence="1" key="1">
    <citation type="submission" date="2014-12" db="EMBL/GenBank/DDBJ databases">
        <title>Insight into the proteome of Arion vulgaris.</title>
        <authorList>
            <person name="Aradska J."/>
            <person name="Bulat T."/>
            <person name="Smidak R."/>
            <person name="Sarate P."/>
            <person name="Gangsoo J."/>
            <person name="Sialana F."/>
            <person name="Bilban M."/>
            <person name="Lubec G."/>
        </authorList>
    </citation>
    <scope>NUCLEOTIDE SEQUENCE</scope>
    <source>
        <tissue evidence="1">Skin</tissue>
    </source>
</reference>
<dbReference type="AlphaFoldDB" id="A0A0B7AWP1"/>
<dbReference type="EMBL" id="HACG01038383">
    <property type="protein sequence ID" value="CEK85248.1"/>
    <property type="molecule type" value="Transcribed_RNA"/>
</dbReference>
<gene>
    <name evidence="1" type="primary">ORF147141</name>
</gene>
<name>A0A0B7AWP1_9EUPU</name>
<accession>A0A0B7AWP1</accession>
<proteinExistence type="predicted"/>
<evidence type="ECO:0000313" key="1">
    <source>
        <dbReference type="EMBL" id="CEK85248.1"/>
    </source>
</evidence>